<feature type="compositionally biased region" description="Low complexity" evidence="3">
    <location>
        <begin position="929"/>
        <end position="945"/>
    </location>
</feature>
<dbReference type="SUPFAM" id="SSF57756">
    <property type="entry name" value="Retrovirus zinc finger-like domains"/>
    <property type="match status" value="2"/>
</dbReference>
<reference evidence="5 6" key="1">
    <citation type="submission" date="2024-04" db="EMBL/GenBank/DDBJ databases">
        <title>The reference genome of an endangered Asteraceae, Deinandra increscens subsp. villosa, native to the Central Coast of California.</title>
        <authorList>
            <person name="Guilliams M."/>
            <person name="Hasenstab-Lehman K."/>
            <person name="Meyer R."/>
            <person name="Mcevoy S."/>
        </authorList>
    </citation>
    <scope>NUCLEOTIDE SEQUENCE [LARGE SCALE GENOMIC DNA]</scope>
    <source>
        <tissue evidence="5">Leaf</tissue>
    </source>
</reference>
<keyword evidence="2" id="KW-0175">Coiled coil</keyword>
<keyword evidence="1" id="KW-0862">Zinc</keyword>
<dbReference type="PROSITE" id="PS50158">
    <property type="entry name" value="ZF_CCHC"/>
    <property type="match status" value="2"/>
</dbReference>
<evidence type="ECO:0000259" key="4">
    <source>
        <dbReference type="PROSITE" id="PS50158"/>
    </source>
</evidence>
<feature type="domain" description="CCHC-type" evidence="4">
    <location>
        <begin position="984"/>
        <end position="999"/>
    </location>
</feature>
<feature type="coiled-coil region" evidence="2">
    <location>
        <begin position="484"/>
        <end position="574"/>
    </location>
</feature>
<dbReference type="SMART" id="SM00343">
    <property type="entry name" value="ZnF_C2HC"/>
    <property type="match status" value="2"/>
</dbReference>
<dbReference type="AlphaFoldDB" id="A0AAP0HBM7"/>
<sequence length="1073" mass="122738">MSQSMVPSNATNVSQYRSVSALAVGGVTLPRILDHKGLCQIKVAVKLQGDVGYYYQLRHPQRVGGHDEDVGAAGASGSGAGYDYMADERVAHSQTEIRHQYPSLMLPDDLGDKLDRIDLNVHNIRQTRYNECAWNHHWQDYQTQQQNKFYARQAFQTSMQAMMNYDNEIGTTQKVSKLLRLEDYHSWKKRFESYIYSQDIDCWIPIETQYEYPLIANTLPKSISDFEPEEKKVFAREKKVFEREKKTCEGNDQYKNTRKKVLKKEFDNFGLCENGKITDLIARFSHLINKLDIVGVKKEDDELKEKFLEALPEKWENFVMMLSNDPNYSVSLFLIDHQANLLLIKHLKISLLCYVHSYHLRLDPYLVKLSAMTVEKGRLFMGKHGKNSIMGGAILGLDKSKLKCYKCSKLGHFARECKQSASKPNFPDESAFLVRPSENYALMTNIEVESSGYASETNTSETSDSEVSGYESTCEFCAQNDRKIRELISEKERLVVEYEKKEEEMEDYKRKCETSDEILKANVMLEKEKKVLIDEVLELKARLEEMVSVNYEQIVKLQHENAELITKVKKWEFEAKDAVGDFDALYKKSKARVESLLELHKAYDELMVSNNDYQVFQSQLQDKVTDLTKEDRLLTRNIEIYQGKVEKITQEMFAAHDKVRREKSLSNRVSEQLIESEKALGEAQKTISDLYVQVLDLNRQLNNLKNSHSFTSYLCNDENFKRVFGSEEFNQSPPPLVQTDPLADVKSSTVPGDYSEFANAKSDLKISKKSQKKVEYEESLVDKFTTKFIYGGLISEEGVGSVGKQVEKDDKQVHEEQVAAKLVEANKLKDIKASFNQATKAGPSSSSIDLSKLSGYKQSGLGSDGKKFEKNVLKNMSKKAPKEKKDTSLEQIYYISQVFMSTMEKGFGGKIQEKASPVSSSRDAQKVQGSSSSGSNSTPRSPTSTWVHSNRFQVFDDISDGFESDDRCHPVQDKSHSKRSYRLCYQCRRKGHIAKDCPEMAKRSFSNKSATIIDESGRIFTESTPFTLKSKKKHFLKFDSSVDGSSHDDDSVKNEKAKMQWQPRWLARLQMIL</sequence>
<name>A0AAP0HBM7_9ASTR</name>
<dbReference type="Proteomes" id="UP001408789">
    <property type="component" value="Unassembled WGS sequence"/>
</dbReference>
<protein>
    <recommendedName>
        <fullName evidence="4">CCHC-type domain-containing protein</fullName>
    </recommendedName>
</protein>
<dbReference type="GO" id="GO:0003676">
    <property type="term" value="F:nucleic acid binding"/>
    <property type="evidence" value="ECO:0007669"/>
    <property type="project" value="InterPro"/>
</dbReference>
<evidence type="ECO:0000256" key="2">
    <source>
        <dbReference type="SAM" id="Coils"/>
    </source>
</evidence>
<organism evidence="5 6">
    <name type="scientific">Deinandra increscens subsp. villosa</name>
    <dbReference type="NCBI Taxonomy" id="3103831"/>
    <lineage>
        <taxon>Eukaryota</taxon>
        <taxon>Viridiplantae</taxon>
        <taxon>Streptophyta</taxon>
        <taxon>Embryophyta</taxon>
        <taxon>Tracheophyta</taxon>
        <taxon>Spermatophyta</taxon>
        <taxon>Magnoliopsida</taxon>
        <taxon>eudicotyledons</taxon>
        <taxon>Gunneridae</taxon>
        <taxon>Pentapetalae</taxon>
        <taxon>asterids</taxon>
        <taxon>campanulids</taxon>
        <taxon>Asterales</taxon>
        <taxon>Asteraceae</taxon>
        <taxon>Asteroideae</taxon>
        <taxon>Heliantheae alliance</taxon>
        <taxon>Madieae</taxon>
        <taxon>Madiinae</taxon>
        <taxon>Deinandra</taxon>
    </lineage>
</organism>
<accession>A0AAP0HBM7</accession>
<gene>
    <name evidence="5" type="ORF">SSX86_002960</name>
</gene>
<comment type="caution">
    <text evidence="5">The sequence shown here is derived from an EMBL/GenBank/DDBJ whole genome shotgun (WGS) entry which is preliminary data.</text>
</comment>
<feature type="domain" description="CCHC-type" evidence="4">
    <location>
        <begin position="403"/>
        <end position="419"/>
    </location>
</feature>
<dbReference type="GO" id="GO:0008270">
    <property type="term" value="F:zinc ion binding"/>
    <property type="evidence" value="ECO:0007669"/>
    <property type="project" value="UniProtKB-KW"/>
</dbReference>
<evidence type="ECO:0000313" key="5">
    <source>
        <dbReference type="EMBL" id="KAK9078901.1"/>
    </source>
</evidence>
<keyword evidence="1" id="KW-0863">Zinc-finger</keyword>
<keyword evidence="1" id="KW-0479">Metal-binding</keyword>
<dbReference type="EMBL" id="JBCNJP010000006">
    <property type="protein sequence ID" value="KAK9078901.1"/>
    <property type="molecule type" value="Genomic_DNA"/>
</dbReference>
<feature type="region of interest" description="Disordered" evidence="3">
    <location>
        <begin position="911"/>
        <end position="946"/>
    </location>
</feature>
<evidence type="ECO:0000256" key="3">
    <source>
        <dbReference type="SAM" id="MobiDB-lite"/>
    </source>
</evidence>
<dbReference type="InterPro" id="IPR036875">
    <property type="entry name" value="Znf_CCHC_sf"/>
</dbReference>
<dbReference type="Pfam" id="PF00098">
    <property type="entry name" value="zf-CCHC"/>
    <property type="match status" value="2"/>
</dbReference>
<dbReference type="Gene3D" id="4.10.60.10">
    <property type="entry name" value="Zinc finger, CCHC-type"/>
    <property type="match status" value="2"/>
</dbReference>
<keyword evidence="6" id="KW-1185">Reference proteome</keyword>
<dbReference type="InterPro" id="IPR001878">
    <property type="entry name" value="Znf_CCHC"/>
</dbReference>
<dbReference type="Pfam" id="PF14223">
    <property type="entry name" value="Retrotran_gag_2"/>
    <property type="match status" value="1"/>
</dbReference>
<evidence type="ECO:0000313" key="6">
    <source>
        <dbReference type="Proteomes" id="UP001408789"/>
    </source>
</evidence>
<evidence type="ECO:0000256" key="1">
    <source>
        <dbReference type="PROSITE-ProRule" id="PRU00047"/>
    </source>
</evidence>
<proteinExistence type="predicted"/>